<dbReference type="Gene3D" id="3.40.50.2000">
    <property type="entry name" value="Glycogen Phosphorylase B"/>
    <property type="match status" value="2"/>
</dbReference>
<comment type="caution">
    <text evidence="3">The sequence shown here is derived from an EMBL/GenBank/DDBJ whole genome shotgun (WGS) entry which is preliminary data.</text>
</comment>
<sequence length="546" mass="61429">MKNHNQTKKLNLGCGKDYKQGFVNVDIRADVGADLVHDVTKPFPLRENSVSEVIAQDVFEHLTKEQQSSLFRELFRLLSKSGTLHVRIPNNEDIWERFSNDPDTRNLFLFGDTSESGIWGSHKSGHTPSSFAELAAISGFRLLKYSAVDTNYEFEYIKDSLPRLKGVVFINQTLGMGGAENFNTQLLSWLKRNKVPVKAWSTHVTFNKYLTSQGISAGKIPFVVDVIGDWKGLIKGILLFPAASVYYAYLTFKNRKSGTIVMSGFIEKILVTPWAKLLNIPVVWIDFGPWQTIFSKFFGLPRVLYRAVSKLPDFVIEPSENTRIKNLNITGISTAKTKIIPCGINPLKSVPSTPKKLTAYCVSRMELGKGQDLLIKAWRKVVTRFPSAHLYLIGEGDFRRELEQLVRKMDLTGSVTFLGRVDNLAKEISSISLGIFPSVWPLEGFGLVLLEAMSMRKPVVSFDAGPYPEILNSDCSIVVDKGNIDELSKAILRIFSEPKLARRLGGNGKKRFNKYFTINKIAPQYGTILLEAQILCQIRKTFPNIY</sequence>
<organism evidence="3 4">
    <name type="scientific">Candidatus Woesebacteria bacterium GW2011_GWA1_39_21b</name>
    <dbReference type="NCBI Taxonomy" id="1618551"/>
    <lineage>
        <taxon>Bacteria</taxon>
        <taxon>Candidatus Woeseibacteriota</taxon>
    </lineage>
</organism>
<dbReference type="Pfam" id="PF00534">
    <property type="entry name" value="Glycos_transf_1"/>
    <property type="match status" value="1"/>
</dbReference>
<dbReference type="InterPro" id="IPR050194">
    <property type="entry name" value="Glycosyltransferase_grp1"/>
</dbReference>
<dbReference type="GO" id="GO:0008757">
    <property type="term" value="F:S-adenosylmethionine-dependent methyltransferase activity"/>
    <property type="evidence" value="ECO:0007669"/>
    <property type="project" value="InterPro"/>
</dbReference>
<name>A0A0G0NAD3_9BACT</name>
<feature type="domain" description="Methyltransferase type 11" evidence="2">
    <location>
        <begin position="35"/>
        <end position="84"/>
    </location>
</feature>
<proteinExistence type="predicted"/>
<keyword evidence="3" id="KW-0808">Transferase</keyword>
<dbReference type="CDD" id="cd03801">
    <property type="entry name" value="GT4_PimA-like"/>
    <property type="match status" value="1"/>
</dbReference>
<dbReference type="EMBL" id="LBWQ01000027">
    <property type="protein sequence ID" value="KKR12428.1"/>
    <property type="molecule type" value="Genomic_DNA"/>
</dbReference>
<reference evidence="3 4" key="1">
    <citation type="journal article" date="2015" name="Nature">
        <title>rRNA introns, odd ribosomes, and small enigmatic genomes across a large radiation of phyla.</title>
        <authorList>
            <person name="Brown C.T."/>
            <person name="Hug L.A."/>
            <person name="Thomas B.C."/>
            <person name="Sharon I."/>
            <person name="Castelle C.J."/>
            <person name="Singh A."/>
            <person name="Wilkins M.J."/>
            <person name="Williams K.H."/>
            <person name="Banfield J.F."/>
        </authorList>
    </citation>
    <scope>NUCLEOTIDE SEQUENCE [LARGE SCALE GENOMIC DNA]</scope>
</reference>
<evidence type="ECO:0000259" key="1">
    <source>
        <dbReference type="Pfam" id="PF00534"/>
    </source>
</evidence>
<evidence type="ECO:0000259" key="2">
    <source>
        <dbReference type="Pfam" id="PF08241"/>
    </source>
</evidence>
<dbReference type="SUPFAM" id="SSF53756">
    <property type="entry name" value="UDP-Glycosyltransferase/glycogen phosphorylase"/>
    <property type="match status" value="1"/>
</dbReference>
<dbReference type="GO" id="GO:0016757">
    <property type="term" value="F:glycosyltransferase activity"/>
    <property type="evidence" value="ECO:0007669"/>
    <property type="project" value="InterPro"/>
</dbReference>
<protein>
    <submittedName>
        <fullName evidence="3">Glycosyl transferase group 1</fullName>
    </submittedName>
</protein>
<gene>
    <name evidence="3" type="ORF">UT40_C0027G0008</name>
</gene>
<feature type="domain" description="Glycosyl transferase family 1" evidence="1">
    <location>
        <begin position="353"/>
        <end position="511"/>
    </location>
</feature>
<dbReference type="InterPro" id="IPR013216">
    <property type="entry name" value="Methyltransf_11"/>
</dbReference>
<dbReference type="Gene3D" id="3.40.50.150">
    <property type="entry name" value="Vaccinia Virus protein VP39"/>
    <property type="match status" value="1"/>
</dbReference>
<dbReference type="Pfam" id="PF08241">
    <property type="entry name" value="Methyltransf_11"/>
    <property type="match status" value="1"/>
</dbReference>
<dbReference type="Proteomes" id="UP000034690">
    <property type="component" value="Unassembled WGS sequence"/>
</dbReference>
<accession>A0A0G0NAD3</accession>
<dbReference type="AlphaFoldDB" id="A0A0G0NAD3"/>
<dbReference type="PANTHER" id="PTHR45947:SF3">
    <property type="entry name" value="SULFOQUINOVOSYL TRANSFERASE SQD2"/>
    <property type="match status" value="1"/>
</dbReference>
<dbReference type="SUPFAM" id="SSF53335">
    <property type="entry name" value="S-adenosyl-L-methionine-dependent methyltransferases"/>
    <property type="match status" value="1"/>
</dbReference>
<evidence type="ECO:0000313" key="3">
    <source>
        <dbReference type="EMBL" id="KKR12428.1"/>
    </source>
</evidence>
<dbReference type="PANTHER" id="PTHR45947">
    <property type="entry name" value="SULFOQUINOVOSYL TRANSFERASE SQD2"/>
    <property type="match status" value="1"/>
</dbReference>
<dbReference type="InterPro" id="IPR029063">
    <property type="entry name" value="SAM-dependent_MTases_sf"/>
</dbReference>
<evidence type="ECO:0000313" key="4">
    <source>
        <dbReference type="Proteomes" id="UP000034690"/>
    </source>
</evidence>
<dbReference type="InterPro" id="IPR001296">
    <property type="entry name" value="Glyco_trans_1"/>
</dbReference>